<dbReference type="Pfam" id="PF00814">
    <property type="entry name" value="TsaD"/>
    <property type="match status" value="1"/>
</dbReference>
<gene>
    <name evidence="2" type="primary">tsaB</name>
    <name evidence="2" type="ORF">Q8A70_16780</name>
</gene>
<dbReference type="Proteomes" id="UP001230156">
    <property type="component" value="Unassembled WGS sequence"/>
</dbReference>
<sequence length="229" mass="23792">MTNRTDPAGKARPGTILGIETGSRGLSVAILKDARPLAREAARSDHGQATMLMPMIERVRAAAGLGYAELDRIAVAAGPGSFTGLRVGLAAALGLALASGVPAVGISSFHAAAGGVERWAGARLIVVLDSRRDEPFVAELGGDADFLRTPSVMSVAALDALVESAAPVLLCGDAPALERYRARDGIRVQMRAADAADVARLAADPERRFDLPPKPVYIRPPDVTMPKPA</sequence>
<name>A0ABU0YQB3_9PROT</name>
<dbReference type="PANTHER" id="PTHR11735:SF11">
    <property type="entry name" value="TRNA THREONYLCARBAMOYLADENOSINE BIOSYNTHESIS PROTEIN TSAB"/>
    <property type="match status" value="1"/>
</dbReference>
<evidence type="ECO:0000259" key="1">
    <source>
        <dbReference type="Pfam" id="PF00814"/>
    </source>
</evidence>
<keyword evidence="2" id="KW-0808">Transferase</keyword>
<dbReference type="Gene3D" id="3.30.420.40">
    <property type="match status" value="2"/>
</dbReference>
<keyword evidence="3" id="KW-1185">Reference proteome</keyword>
<feature type="domain" description="Gcp-like" evidence="1">
    <location>
        <begin position="50"/>
        <end position="143"/>
    </location>
</feature>
<dbReference type="EC" id="2.3.1.234" evidence="2"/>
<proteinExistence type="predicted"/>
<reference evidence="3" key="1">
    <citation type="submission" date="2023-08" db="EMBL/GenBank/DDBJ databases">
        <title>Rhodospirillaceae gen. nov., a novel taxon isolated from the Yangtze River Yuezi River estuary sludge.</title>
        <authorList>
            <person name="Ruan L."/>
        </authorList>
    </citation>
    <scope>NUCLEOTIDE SEQUENCE [LARGE SCALE GENOMIC DNA]</scope>
    <source>
        <strain evidence="3">R-7</strain>
    </source>
</reference>
<dbReference type="RefSeq" id="WP_379957227.1">
    <property type="nucleotide sequence ID" value="NZ_JAUYVI010000005.1"/>
</dbReference>
<dbReference type="PANTHER" id="PTHR11735">
    <property type="entry name" value="TRNA N6-ADENOSINE THREONYLCARBAMOYLTRANSFERASE"/>
    <property type="match status" value="1"/>
</dbReference>
<dbReference type="NCBIfam" id="TIGR03725">
    <property type="entry name" value="T6A_YeaZ"/>
    <property type="match status" value="1"/>
</dbReference>
<protein>
    <submittedName>
        <fullName evidence="2">tRNA (Adenosine(37)-N6)-threonylcarbamoyltransferase complex dimerization subunit type 1 TsaB</fullName>
        <ecNumber evidence="2">2.3.1.234</ecNumber>
    </submittedName>
</protein>
<organism evidence="2 3">
    <name type="scientific">Dongia sedimenti</name>
    <dbReference type="NCBI Taxonomy" id="3064282"/>
    <lineage>
        <taxon>Bacteria</taxon>
        <taxon>Pseudomonadati</taxon>
        <taxon>Pseudomonadota</taxon>
        <taxon>Alphaproteobacteria</taxon>
        <taxon>Rhodospirillales</taxon>
        <taxon>Dongiaceae</taxon>
        <taxon>Dongia</taxon>
    </lineage>
</organism>
<dbReference type="SUPFAM" id="SSF53067">
    <property type="entry name" value="Actin-like ATPase domain"/>
    <property type="match status" value="1"/>
</dbReference>
<accession>A0ABU0YQB3</accession>
<dbReference type="InterPro" id="IPR043129">
    <property type="entry name" value="ATPase_NBD"/>
</dbReference>
<comment type="caution">
    <text evidence="2">The sequence shown here is derived from an EMBL/GenBank/DDBJ whole genome shotgun (WGS) entry which is preliminary data.</text>
</comment>
<dbReference type="InterPro" id="IPR022496">
    <property type="entry name" value="T6A_TsaB"/>
</dbReference>
<keyword evidence="2" id="KW-0012">Acyltransferase</keyword>
<evidence type="ECO:0000313" key="2">
    <source>
        <dbReference type="EMBL" id="MDQ7249345.1"/>
    </source>
</evidence>
<dbReference type="GO" id="GO:0061711">
    <property type="term" value="F:tRNA N(6)-L-threonylcarbamoyladenine synthase activity"/>
    <property type="evidence" value="ECO:0007669"/>
    <property type="project" value="UniProtKB-EC"/>
</dbReference>
<evidence type="ECO:0000313" key="3">
    <source>
        <dbReference type="Proteomes" id="UP001230156"/>
    </source>
</evidence>
<dbReference type="InterPro" id="IPR000905">
    <property type="entry name" value="Gcp-like_dom"/>
</dbReference>
<dbReference type="EMBL" id="JAUYVI010000005">
    <property type="protein sequence ID" value="MDQ7249345.1"/>
    <property type="molecule type" value="Genomic_DNA"/>
</dbReference>